<dbReference type="EMBL" id="BAAANH010000001">
    <property type="protein sequence ID" value="GAA1751183.1"/>
    <property type="molecule type" value="Genomic_DNA"/>
</dbReference>
<dbReference type="Proteomes" id="UP001500506">
    <property type="component" value="Unassembled WGS sequence"/>
</dbReference>
<dbReference type="Pfam" id="PF04655">
    <property type="entry name" value="APH_6_hur"/>
    <property type="match status" value="1"/>
</dbReference>
<dbReference type="InterPro" id="IPR011009">
    <property type="entry name" value="Kinase-like_dom_sf"/>
</dbReference>
<dbReference type="InterPro" id="IPR006748">
    <property type="entry name" value="NH2Glyco/OHUrea_AB-resist_kin"/>
</dbReference>
<protein>
    <submittedName>
        <fullName evidence="1">Aminoglycoside phosphotransferase family protein</fullName>
    </submittedName>
</protein>
<name>A0ABN2KBH2_9MICO</name>
<keyword evidence="2" id="KW-1185">Reference proteome</keyword>
<reference evidence="1 2" key="1">
    <citation type="journal article" date="2019" name="Int. J. Syst. Evol. Microbiol.">
        <title>The Global Catalogue of Microorganisms (GCM) 10K type strain sequencing project: providing services to taxonomists for standard genome sequencing and annotation.</title>
        <authorList>
            <consortium name="The Broad Institute Genomics Platform"/>
            <consortium name="The Broad Institute Genome Sequencing Center for Infectious Disease"/>
            <person name="Wu L."/>
            <person name="Ma J."/>
        </authorList>
    </citation>
    <scope>NUCLEOTIDE SEQUENCE [LARGE SCALE GENOMIC DNA]</scope>
    <source>
        <strain evidence="1 2">JCM 14319</strain>
    </source>
</reference>
<dbReference type="RefSeq" id="WP_232498305.1">
    <property type="nucleotide sequence ID" value="NZ_BAAANH010000001.1"/>
</dbReference>
<evidence type="ECO:0000313" key="1">
    <source>
        <dbReference type="EMBL" id="GAA1751183.1"/>
    </source>
</evidence>
<gene>
    <name evidence="1" type="ORF">GCM10009747_05690</name>
</gene>
<proteinExistence type="predicted"/>
<evidence type="ECO:0000313" key="2">
    <source>
        <dbReference type="Proteomes" id="UP001500506"/>
    </source>
</evidence>
<dbReference type="Gene3D" id="1.10.510.10">
    <property type="entry name" value="Transferase(Phosphotransferase) domain 1"/>
    <property type="match status" value="1"/>
</dbReference>
<accession>A0ABN2KBH2</accession>
<sequence length="291" mass="31064">MSDLGPVNPGHAEEAAWVRRWRLRPDADPVTTSSSTLIPVRTEVGEPAMLKLAQSDEEARGADLLVALGGRGAARVLERDGAAVLLERATGGRDLVRLVEAGHDDEATRILCAAADLIHDASAAVLASDDPPGLIGLPTWFRHLFSNADGLSAFHRRGADTAARLLDAQRPAVVLHGDLHHGNVLDFGERGWLAIDPKGLLGEAAFDYCNLLCNPSHERALRPGRLERQVGVVVAATGLEAARLADWLVAWCALSSTWFEIDGDPRLAASAMAIGERALELRRDVGISGRA</sequence>
<organism evidence="1 2">
    <name type="scientific">Agromyces humatus</name>
    <dbReference type="NCBI Taxonomy" id="279573"/>
    <lineage>
        <taxon>Bacteria</taxon>
        <taxon>Bacillati</taxon>
        <taxon>Actinomycetota</taxon>
        <taxon>Actinomycetes</taxon>
        <taxon>Micrococcales</taxon>
        <taxon>Microbacteriaceae</taxon>
        <taxon>Agromyces</taxon>
    </lineage>
</organism>
<dbReference type="SUPFAM" id="SSF56112">
    <property type="entry name" value="Protein kinase-like (PK-like)"/>
    <property type="match status" value="1"/>
</dbReference>
<comment type="caution">
    <text evidence="1">The sequence shown here is derived from an EMBL/GenBank/DDBJ whole genome shotgun (WGS) entry which is preliminary data.</text>
</comment>